<accession>A0ABU3BQR5</accession>
<dbReference type="Gene3D" id="3.40.605.10">
    <property type="entry name" value="Aldehyde Dehydrogenase, Chain A, domain 1"/>
    <property type="match status" value="1"/>
</dbReference>
<protein>
    <submittedName>
        <fullName evidence="3">Aldehyde dehydrogenase family protein</fullName>
    </submittedName>
</protein>
<dbReference type="InterPro" id="IPR015590">
    <property type="entry name" value="Aldehyde_DH_dom"/>
</dbReference>
<dbReference type="InterPro" id="IPR016163">
    <property type="entry name" value="Ald_DH_C"/>
</dbReference>
<keyword evidence="1" id="KW-0560">Oxidoreductase</keyword>
<gene>
    <name evidence="3" type="ORF">RM540_07715</name>
</gene>
<evidence type="ECO:0000313" key="3">
    <source>
        <dbReference type="EMBL" id="MDT0631635.1"/>
    </source>
</evidence>
<dbReference type="RefSeq" id="WP_311662977.1">
    <property type="nucleotide sequence ID" value="NZ_JAVRHT010000015.1"/>
</dbReference>
<sequence>MDLPPRPADTPTDQIDAALRELAAHATEWARLPIPQKVDLLNRLPERVGRAAGRWVTVASRAKGLPEGSPLRGEEWTTGPWAVANYVAPLARTLEHVQAGTLHELVEGKTRQRPDGQTLVRVLPDGAYDHLLFSGMEVDVWMEPGVTPASLPQTMATFYDEPAPEGAVAVVLGAGNIAAIAPLDVLYKLYAEGQVVVLKMNPVNSYLGPVLEEVFAEFVDRGFLRFAYGGVDVGEHLTRHDLVDEIHVTGSAQTHDAIVYGTGTGGAGRKARDEPQISKRVTSELGGVSPVLVVPGDWSEPDLDFQAANVASQKMHNGGFNCIASQAAVVPRAWPQREAFVHAVRRTLRELPDRPAYYPGAGDRVDALHAAYPDSAERLGPTGARTLVADVPPDDTYALTEEVFGGALAVTSLPGGAGDEDAGEWLDRAVDFCNDHVAGTLGATVLIHPRTLRRLGDRFWDAIARLRYGTIGVNAWSGVGFFIAQGTWGAFPGHERQDIQSGTGIVHNAYLFERPQKTVVSGPFAPFPRSLLLGETHTAPKPLWFVTNETAEATGRRLTHFAADPSPLRLPGIFAAALRG</sequence>
<organism evidence="3 4">
    <name type="scientific">Rubrivirga litoralis</name>
    <dbReference type="NCBI Taxonomy" id="3075598"/>
    <lineage>
        <taxon>Bacteria</taxon>
        <taxon>Pseudomonadati</taxon>
        <taxon>Rhodothermota</taxon>
        <taxon>Rhodothermia</taxon>
        <taxon>Rhodothermales</taxon>
        <taxon>Rubricoccaceae</taxon>
        <taxon>Rubrivirga</taxon>
    </lineage>
</organism>
<dbReference type="InterPro" id="IPR016161">
    <property type="entry name" value="Ald_DH/histidinol_DH"/>
</dbReference>
<proteinExistence type="predicted"/>
<evidence type="ECO:0000259" key="2">
    <source>
        <dbReference type="Pfam" id="PF00171"/>
    </source>
</evidence>
<reference evidence="3 4" key="1">
    <citation type="submission" date="2023-09" db="EMBL/GenBank/DDBJ databases">
        <authorList>
            <person name="Rey-Velasco X."/>
        </authorList>
    </citation>
    <scope>NUCLEOTIDE SEQUENCE [LARGE SCALE GENOMIC DNA]</scope>
    <source>
        <strain evidence="3 4">F394</strain>
    </source>
</reference>
<evidence type="ECO:0000313" key="4">
    <source>
        <dbReference type="Proteomes" id="UP001267426"/>
    </source>
</evidence>
<dbReference type="Gene3D" id="3.40.309.10">
    <property type="entry name" value="Aldehyde Dehydrogenase, Chain A, domain 2"/>
    <property type="match status" value="1"/>
</dbReference>
<dbReference type="EMBL" id="JAVRHT010000015">
    <property type="protein sequence ID" value="MDT0631635.1"/>
    <property type="molecule type" value="Genomic_DNA"/>
</dbReference>
<name>A0ABU3BQR5_9BACT</name>
<dbReference type="SUPFAM" id="SSF53720">
    <property type="entry name" value="ALDH-like"/>
    <property type="match status" value="1"/>
</dbReference>
<evidence type="ECO:0000256" key="1">
    <source>
        <dbReference type="ARBA" id="ARBA00023002"/>
    </source>
</evidence>
<dbReference type="InterPro" id="IPR016162">
    <property type="entry name" value="Ald_DH_N"/>
</dbReference>
<dbReference type="Proteomes" id="UP001267426">
    <property type="component" value="Unassembled WGS sequence"/>
</dbReference>
<comment type="caution">
    <text evidence="3">The sequence shown here is derived from an EMBL/GenBank/DDBJ whole genome shotgun (WGS) entry which is preliminary data.</text>
</comment>
<feature type="domain" description="Aldehyde dehydrogenase" evidence="2">
    <location>
        <begin position="152"/>
        <end position="351"/>
    </location>
</feature>
<dbReference type="Pfam" id="PF00171">
    <property type="entry name" value="Aldedh"/>
    <property type="match status" value="1"/>
</dbReference>
<keyword evidence="4" id="KW-1185">Reference proteome</keyword>